<protein>
    <recommendedName>
        <fullName evidence="2">DUF7730 domain-containing protein</fullName>
    </recommendedName>
</protein>
<feature type="domain" description="DUF7730" evidence="2">
    <location>
        <begin position="65"/>
        <end position="178"/>
    </location>
</feature>
<dbReference type="InterPro" id="IPR056632">
    <property type="entry name" value="DUF7730"/>
</dbReference>
<feature type="region of interest" description="Disordered" evidence="1">
    <location>
        <begin position="30"/>
        <end position="56"/>
    </location>
</feature>
<feature type="compositionally biased region" description="Basic and acidic residues" evidence="1">
    <location>
        <begin position="30"/>
        <end position="43"/>
    </location>
</feature>
<dbReference type="Proteomes" id="UP000800036">
    <property type="component" value="Unassembled WGS sequence"/>
</dbReference>
<evidence type="ECO:0000313" key="3">
    <source>
        <dbReference type="EMBL" id="KAF1978500.1"/>
    </source>
</evidence>
<organism evidence="3 4">
    <name type="scientific">Bimuria novae-zelandiae CBS 107.79</name>
    <dbReference type="NCBI Taxonomy" id="1447943"/>
    <lineage>
        <taxon>Eukaryota</taxon>
        <taxon>Fungi</taxon>
        <taxon>Dikarya</taxon>
        <taxon>Ascomycota</taxon>
        <taxon>Pezizomycotina</taxon>
        <taxon>Dothideomycetes</taxon>
        <taxon>Pleosporomycetidae</taxon>
        <taxon>Pleosporales</taxon>
        <taxon>Massarineae</taxon>
        <taxon>Didymosphaeriaceae</taxon>
        <taxon>Bimuria</taxon>
    </lineage>
</organism>
<evidence type="ECO:0000256" key="1">
    <source>
        <dbReference type="SAM" id="MobiDB-lite"/>
    </source>
</evidence>
<evidence type="ECO:0000259" key="2">
    <source>
        <dbReference type="Pfam" id="PF24864"/>
    </source>
</evidence>
<sequence length="286" mass="32436">MAATTTKRAQDSIRYGDVIFVFGGEGELAVSDRDNSGDHEPPSKRLKKHAVKDPVNKKSDTHFPFLKLPAEMRNSIYEFALVTTDKIRIHRVMDPVTKCRTYAVRENSKYVPRTKDNEIAIGLLRACKQTHKEASEFLYTKNRFVFPGTGELSSFFGRYYQHVQHLTRVKVDININATVSSPVCKHVEATLNTLIFAEHLETLSVNIHSSIHVQDNGNEQMGRVAREFYLCAQHWLHAVGQRKGDKKAALGILDVQQVRLRAQGYDAATFAANTVRFLQCLEDFLN</sequence>
<reference evidence="3" key="1">
    <citation type="journal article" date="2020" name="Stud. Mycol.">
        <title>101 Dothideomycetes genomes: a test case for predicting lifestyles and emergence of pathogens.</title>
        <authorList>
            <person name="Haridas S."/>
            <person name="Albert R."/>
            <person name="Binder M."/>
            <person name="Bloem J."/>
            <person name="Labutti K."/>
            <person name="Salamov A."/>
            <person name="Andreopoulos B."/>
            <person name="Baker S."/>
            <person name="Barry K."/>
            <person name="Bills G."/>
            <person name="Bluhm B."/>
            <person name="Cannon C."/>
            <person name="Castanera R."/>
            <person name="Culley D."/>
            <person name="Daum C."/>
            <person name="Ezra D."/>
            <person name="Gonzalez J."/>
            <person name="Henrissat B."/>
            <person name="Kuo A."/>
            <person name="Liang C."/>
            <person name="Lipzen A."/>
            <person name="Lutzoni F."/>
            <person name="Magnuson J."/>
            <person name="Mondo S."/>
            <person name="Nolan M."/>
            <person name="Ohm R."/>
            <person name="Pangilinan J."/>
            <person name="Park H.-J."/>
            <person name="Ramirez L."/>
            <person name="Alfaro M."/>
            <person name="Sun H."/>
            <person name="Tritt A."/>
            <person name="Yoshinaga Y."/>
            <person name="Zwiers L.-H."/>
            <person name="Turgeon B."/>
            <person name="Goodwin S."/>
            <person name="Spatafora J."/>
            <person name="Crous P."/>
            <person name="Grigoriev I."/>
        </authorList>
    </citation>
    <scope>NUCLEOTIDE SEQUENCE</scope>
    <source>
        <strain evidence="3">CBS 107.79</strain>
    </source>
</reference>
<name>A0A6A5VPK4_9PLEO</name>
<evidence type="ECO:0000313" key="4">
    <source>
        <dbReference type="Proteomes" id="UP000800036"/>
    </source>
</evidence>
<dbReference type="PANTHER" id="PTHR42085:SF2">
    <property type="entry name" value="F-BOX DOMAIN-CONTAINING PROTEIN"/>
    <property type="match status" value="1"/>
</dbReference>
<dbReference type="PANTHER" id="PTHR42085">
    <property type="entry name" value="F-BOX DOMAIN-CONTAINING PROTEIN"/>
    <property type="match status" value="1"/>
</dbReference>
<gene>
    <name evidence="3" type="ORF">BU23DRAFT_651311</name>
</gene>
<dbReference type="EMBL" id="ML976660">
    <property type="protein sequence ID" value="KAF1978500.1"/>
    <property type="molecule type" value="Genomic_DNA"/>
</dbReference>
<dbReference type="InterPro" id="IPR038883">
    <property type="entry name" value="AN11006-like"/>
</dbReference>
<keyword evidence="4" id="KW-1185">Reference proteome</keyword>
<accession>A0A6A5VPK4</accession>
<dbReference type="Pfam" id="PF24864">
    <property type="entry name" value="DUF7730"/>
    <property type="match status" value="1"/>
</dbReference>
<dbReference type="AlphaFoldDB" id="A0A6A5VPK4"/>
<proteinExistence type="predicted"/>
<dbReference type="OrthoDB" id="5272396at2759"/>